<dbReference type="EMBL" id="MLJW01000194">
    <property type="protein sequence ID" value="OIQ94082.1"/>
    <property type="molecule type" value="Genomic_DNA"/>
</dbReference>
<sequence>MGSCLLLETQYRVTYGLSVRYRTSIQASKSFQAGHEPMGARAQGEGLWCVAFLPYPHPDGVFELGHGRFESPLAFSASMYPFTALMALCVKVWVRLSRSGP</sequence>
<dbReference type="AlphaFoldDB" id="A0A1J5RFD3"/>
<protein>
    <submittedName>
        <fullName evidence="1">Uncharacterized protein</fullName>
    </submittedName>
</protein>
<gene>
    <name evidence="1" type="ORF">GALL_239950</name>
</gene>
<accession>A0A1J5RFD3</accession>
<proteinExistence type="predicted"/>
<comment type="caution">
    <text evidence="1">The sequence shown here is derived from an EMBL/GenBank/DDBJ whole genome shotgun (WGS) entry which is preliminary data.</text>
</comment>
<reference evidence="1" key="1">
    <citation type="submission" date="2016-10" db="EMBL/GenBank/DDBJ databases">
        <title>Sequence of Gallionella enrichment culture.</title>
        <authorList>
            <person name="Poehlein A."/>
            <person name="Muehling M."/>
            <person name="Daniel R."/>
        </authorList>
    </citation>
    <scope>NUCLEOTIDE SEQUENCE</scope>
</reference>
<name>A0A1J5RFD3_9ZZZZ</name>
<organism evidence="1">
    <name type="scientific">mine drainage metagenome</name>
    <dbReference type="NCBI Taxonomy" id="410659"/>
    <lineage>
        <taxon>unclassified sequences</taxon>
        <taxon>metagenomes</taxon>
        <taxon>ecological metagenomes</taxon>
    </lineage>
</organism>
<evidence type="ECO:0000313" key="1">
    <source>
        <dbReference type="EMBL" id="OIQ94082.1"/>
    </source>
</evidence>